<evidence type="ECO:0000313" key="2">
    <source>
        <dbReference type="EMBL" id="CAK9071699.1"/>
    </source>
</evidence>
<sequence length="262" mass="29729">MRGDLDWFKQCWQFEKRGWMAVDCCFFCDAKSKGQTNPYSECGVEAQWNETEFTEAWDWAAHVLPDRLCPLLATPGFSVDTIRLCSMHTFCLGLLQTANGSSLINLIEHGYYGNPDGPLDKHLICLYQDFKAWCKLHKIYTSQRQFYPGLVIKSNNNVTMTHKAYNGRVLCAYTAEASRLALEGRDPEGLNRLFGQWRKANRHAGQPDPKMPLQAATMSAAERWCGLIERAGRYLHLALFSGMFVGVLVMRFSTLPLISLGK</sequence>
<keyword evidence="1" id="KW-0812">Transmembrane</keyword>
<proteinExistence type="predicted"/>
<protein>
    <submittedName>
        <fullName evidence="2">Uncharacterized protein</fullName>
    </submittedName>
</protein>
<feature type="transmembrane region" description="Helical" evidence="1">
    <location>
        <begin position="237"/>
        <end position="258"/>
    </location>
</feature>
<dbReference type="Proteomes" id="UP001642464">
    <property type="component" value="Unassembled WGS sequence"/>
</dbReference>
<reference evidence="2 3" key="1">
    <citation type="submission" date="2024-02" db="EMBL/GenBank/DDBJ databases">
        <authorList>
            <person name="Chen Y."/>
            <person name="Shah S."/>
            <person name="Dougan E. K."/>
            <person name="Thang M."/>
            <person name="Chan C."/>
        </authorList>
    </citation>
    <scope>NUCLEOTIDE SEQUENCE [LARGE SCALE GENOMIC DNA]</scope>
</reference>
<evidence type="ECO:0000256" key="1">
    <source>
        <dbReference type="SAM" id="Phobius"/>
    </source>
</evidence>
<accession>A0ABP0P7I2</accession>
<name>A0ABP0P7I2_9DINO</name>
<evidence type="ECO:0000313" key="3">
    <source>
        <dbReference type="Proteomes" id="UP001642464"/>
    </source>
</evidence>
<keyword evidence="3" id="KW-1185">Reference proteome</keyword>
<dbReference type="EMBL" id="CAXAMM010033669">
    <property type="protein sequence ID" value="CAK9071699.1"/>
    <property type="molecule type" value="Genomic_DNA"/>
</dbReference>
<comment type="caution">
    <text evidence="2">The sequence shown here is derived from an EMBL/GenBank/DDBJ whole genome shotgun (WGS) entry which is preliminary data.</text>
</comment>
<keyword evidence="1" id="KW-1133">Transmembrane helix</keyword>
<keyword evidence="1" id="KW-0472">Membrane</keyword>
<gene>
    <name evidence="2" type="ORF">SCF082_LOCUS35412</name>
</gene>
<organism evidence="2 3">
    <name type="scientific">Durusdinium trenchii</name>
    <dbReference type="NCBI Taxonomy" id="1381693"/>
    <lineage>
        <taxon>Eukaryota</taxon>
        <taxon>Sar</taxon>
        <taxon>Alveolata</taxon>
        <taxon>Dinophyceae</taxon>
        <taxon>Suessiales</taxon>
        <taxon>Symbiodiniaceae</taxon>
        <taxon>Durusdinium</taxon>
    </lineage>
</organism>